<protein>
    <submittedName>
        <fullName evidence="6">TetR/AcrR family transcriptional regulator</fullName>
    </submittedName>
</protein>
<evidence type="ECO:0000313" key="6">
    <source>
        <dbReference type="EMBL" id="HEN14476.1"/>
    </source>
</evidence>
<feature type="DNA-binding region" description="H-T-H motif" evidence="4">
    <location>
        <begin position="32"/>
        <end position="51"/>
    </location>
</feature>
<dbReference type="InterPro" id="IPR023772">
    <property type="entry name" value="DNA-bd_HTH_TetR-type_CS"/>
</dbReference>
<dbReference type="AlphaFoldDB" id="A0A7C2P911"/>
<dbReference type="SUPFAM" id="SSF46689">
    <property type="entry name" value="Homeodomain-like"/>
    <property type="match status" value="1"/>
</dbReference>
<evidence type="ECO:0000256" key="3">
    <source>
        <dbReference type="ARBA" id="ARBA00023163"/>
    </source>
</evidence>
<accession>A0A7C2P911</accession>
<keyword evidence="3" id="KW-0804">Transcription</keyword>
<dbReference type="InterPro" id="IPR036271">
    <property type="entry name" value="Tet_transcr_reg_TetR-rel_C_sf"/>
</dbReference>
<dbReference type="PROSITE" id="PS50977">
    <property type="entry name" value="HTH_TETR_2"/>
    <property type="match status" value="1"/>
</dbReference>
<keyword evidence="2 4" id="KW-0238">DNA-binding</keyword>
<keyword evidence="1" id="KW-0805">Transcription regulation</keyword>
<dbReference type="GO" id="GO:0000976">
    <property type="term" value="F:transcription cis-regulatory region binding"/>
    <property type="evidence" value="ECO:0007669"/>
    <property type="project" value="TreeGrafter"/>
</dbReference>
<proteinExistence type="predicted"/>
<organism evidence="6">
    <name type="scientific">Schlesneria paludicola</name>
    <dbReference type="NCBI Taxonomy" id="360056"/>
    <lineage>
        <taxon>Bacteria</taxon>
        <taxon>Pseudomonadati</taxon>
        <taxon>Planctomycetota</taxon>
        <taxon>Planctomycetia</taxon>
        <taxon>Planctomycetales</taxon>
        <taxon>Planctomycetaceae</taxon>
        <taxon>Schlesneria</taxon>
    </lineage>
</organism>
<dbReference type="InterPro" id="IPR009057">
    <property type="entry name" value="Homeodomain-like_sf"/>
</dbReference>
<evidence type="ECO:0000256" key="4">
    <source>
        <dbReference type="PROSITE-ProRule" id="PRU00335"/>
    </source>
</evidence>
<evidence type="ECO:0000259" key="5">
    <source>
        <dbReference type="PROSITE" id="PS50977"/>
    </source>
</evidence>
<dbReference type="PANTHER" id="PTHR30055:SF234">
    <property type="entry name" value="HTH-TYPE TRANSCRIPTIONAL REGULATOR BETI"/>
    <property type="match status" value="1"/>
</dbReference>
<dbReference type="EMBL" id="DSOK01000103">
    <property type="protein sequence ID" value="HEN14476.1"/>
    <property type="molecule type" value="Genomic_DNA"/>
</dbReference>
<gene>
    <name evidence="6" type="ORF">ENQ76_03270</name>
</gene>
<dbReference type="PANTHER" id="PTHR30055">
    <property type="entry name" value="HTH-TYPE TRANSCRIPTIONAL REGULATOR RUTR"/>
    <property type="match status" value="1"/>
</dbReference>
<dbReference type="PRINTS" id="PR00455">
    <property type="entry name" value="HTHTETR"/>
</dbReference>
<dbReference type="InterPro" id="IPR050109">
    <property type="entry name" value="HTH-type_TetR-like_transc_reg"/>
</dbReference>
<dbReference type="SUPFAM" id="SSF48498">
    <property type="entry name" value="Tetracyclin repressor-like, C-terminal domain"/>
    <property type="match status" value="1"/>
</dbReference>
<dbReference type="Gene3D" id="1.10.357.10">
    <property type="entry name" value="Tetracycline Repressor, domain 2"/>
    <property type="match status" value="1"/>
</dbReference>
<feature type="domain" description="HTH tetR-type" evidence="5">
    <location>
        <begin position="9"/>
        <end position="69"/>
    </location>
</feature>
<evidence type="ECO:0000256" key="2">
    <source>
        <dbReference type="ARBA" id="ARBA00023125"/>
    </source>
</evidence>
<sequence>MRITAVEKQATRERILTAAEGLFRQHSFDAATTRDIARAAGIATGTLFNYFASKEALVAALSTEAWRTAHDRFRKSPPPRDLEEALFALIAAELRQLKPLRKFFAPLLETTFSPLATTAAGASADDARREHLELVAELVRAGGCGELSPVALQLYWTLYTGVLAFWTNDKSPQQEDTLALLDQSLAMFAGWLRSGPASTH</sequence>
<dbReference type="InterPro" id="IPR001647">
    <property type="entry name" value="HTH_TetR"/>
</dbReference>
<evidence type="ECO:0000256" key="1">
    <source>
        <dbReference type="ARBA" id="ARBA00023015"/>
    </source>
</evidence>
<dbReference type="PROSITE" id="PS01081">
    <property type="entry name" value="HTH_TETR_1"/>
    <property type="match status" value="1"/>
</dbReference>
<dbReference type="GO" id="GO:0003700">
    <property type="term" value="F:DNA-binding transcription factor activity"/>
    <property type="evidence" value="ECO:0007669"/>
    <property type="project" value="TreeGrafter"/>
</dbReference>
<name>A0A7C2P911_9PLAN</name>
<dbReference type="Pfam" id="PF00440">
    <property type="entry name" value="TetR_N"/>
    <property type="match status" value="1"/>
</dbReference>
<reference evidence="6" key="1">
    <citation type="journal article" date="2020" name="mSystems">
        <title>Genome- and Community-Level Interaction Insights into Carbon Utilization and Element Cycling Functions of Hydrothermarchaeota in Hydrothermal Sediment.</title>
        <authorList>
            <person name="Zhou Z."/>
            <person name="Liu Y."/>
            <person name="Xu W."/>
            <person name="Pan J."/>
            <person name="Luo Z.H."/>
            <person name="Li M."/>
        </authorList>
    </citation>
    <scope>NUCLEOTIDE SEQUENCE [LARGE SCALE GENOMIC DNA]</scope>
    <source>
        <strain evidence="6">SpSt-339</strain>
    </source>
</reference>
<comment type="caution">
    <text evidence="6">The sequence shown here is derived from an EMBL/GenBank/DDBJ whole genome shotgun (WGS) entry which is preliminary data.</text>
</comment>